<dbReference type="AlphaFoldDB" id="A0AA90YVT4"/>
<name>A0AA90YVT4_9RHOB</name>
<dbReference type="EMBL" id="WVRA01000009">
    <property type="protein sequence ID" value="NOE20198.1"/>
    <property type="molecule type" value="Genomic_DNA"/>
</dbReference>
<protein>
    <submittedName>
        <fullName evidence="1">Uncharacterized protein</fullName>
    </submittedName>
</protein>
<organism evidence="1 2">
    <name type="scientific">Ruegeria atlantica</name>
    <dbReference type="NCBI Taxonomy" id="81569"/>
    <lineage>
        <taxon>Bacteria</taxon>
        <taxon>Pseudomonadati</taxon>
        <taxon>Pseudomonadota</taxon>
        <taxon>Alphaproteobacteria</taxon>
        <taxon>Rhodobacterales</taxon>
        <taxon>Roseobacteraceae</taxon>
        <taxon>Ruegeria</taxon>
    </lineage>
</organism>
<reference evidence="1" key="1">
    <citation type="submission" date="2019-12" db="EMBL/GenBank/DDBJ databases">
        <title>Ruegeria JWLKs population differentiation of coral mucus and skeleton niches.</title>
        <authorList>
            <person name="Luo D."/>
        </authorList>
    </citation>
    <scope>NUCLEOTIDE SEQUENCE</scope>
    <source>
        <strain evidence="1">HKCCD6181</strain>
    </source>
</reference>
<accession>A0AA90YVT4</accession>
<gene>
    <name evidence="1" type="ORF">GS634_18895</name>
</gene>
<evidence type="ECO:0000313" key="1">
    <source>
        <dbReference type="EMBL" id="NOE20198.1"/>
    </source>
</evidence>
<evidence type="ECO:0000313" key="2">
    <source>
        <dbReference type="Proteomes" id="UP000597886"/>
    </source>
</evidence>
<dbReference type="Proteomes" id="UP000597886">
    <property type="component" value="Unassembled WGS sequence"/>
</dbReference>
<sequence length="161" mass="17846">MADVQSCKKLFERAPQVLSDLNQIGSEVYEDSHPGLGYSASFADPSSKITVFFYDHQQRDVSSEMALESFKQAARDIAAIAARRGAELGEINAYHLRDPSQVLPYRAEAKASDGLSELLAVGVVDNCIVKLRFTAQFPMEKAQVWMKVLSDYLHKGYGKPT</sequence>
<comment type="caution">
    <text evidence="1">The sequence shown here is derived from an EMBL/GenBank/DDBJ whole genome shotgun (WGS) entry which is preliminary data.</text>
</comment>
<dbReference type="RefSeq" id="WP_171331575.1">
    <property type="nucleotide sequence ID" value="NZ_WVRA01000009.1"/>
</dbReference>
<proteinExistence type="predicted"/>